<organism evidence="1">
    <name type="scientific">Rosellinia necatrix</name>
    <name type="common">White root-rot fungus</name>
    <dbReference type="NCBI Taxonomy" id="77044"/>
    <lineage>
        <taxon>Eukaryota</taxon>
        <taxon>Fungi</taxon>
        <taxon>Dikarya</taxon>
        <taxon>Ascomycota</taxon>
        <taxon>Pezizomycotina</taxon>
        <taxon>Sordariomycetes</taxon>
        <taxon>Xylariomycetidae</taxon>
        <taxon>Xylariales</taxon>
        <taxon>Xylariaceae</taxon>
        <taxon>Rosellinia</taxon>
    </lineage>
</organism>
<name>A0A1S8A9P8_ROSNE</name>
<proteinExistence type="predicted"/>
<keyword evidence="2" id="KW-1185">Reference proteome</keyword>
<evidence type="ECO:0000313" key="2">
    <source>
        <dbReference type="Proteomes" id="UP000054516"/>
    </source>
</evidence>
<dbReference type="AlphaFoldDB" id="A0A1S8A9P8"/>
<evidence type="ECO:0000313" key="1">
    <source>
        <dbReference type="EMBL" id="GAW26645.1"/>
    </source>
</evidence>
<gene>
    <name evidence="1" type="ORF">SAMD00023353_4001050</name>
</gene>
<protein>
    <submittedName>
        <fullName evidence="1">Uncharacterized protein</fullName>
    </submittedName>
</protein>
<dbReference type="Proteomes" id="UP000054516">
    <property type="component" value="Unassembled WGS sequence"/>
</dbReference>
<dbReference type="EMBL" id="DF977485">
    <property type="protein sequence ID" value="GAW26645.1"/>
    <property type="molecule type" value="Genomic_DNA"/>
</dbReference>
<accession>A0A1S8A9P8</accession>
<sequence>MFLLVWTQEIDMVEELLKSRPNLDIGDIAGSGQSAMSVAVSTKFKRNMQIEAGCKIY</sequence>
<reference evidence="1" key="1">
    <citation type="submission" date="2016-03" db="EMBL/GenBank/DDBJ databases">
        <title>Draft genome sequence of Rosellinia necatrix.</title>
        <authorList>
            <person name="Kanematsu S."/>
        </authorList>
    </citation>
    <scope>NUCLEOTIDE SEQUENCE [LARGE SCALE GENOMIC DNA]</scope>
    <source>
        <strain evidence="1">W97</strain>
    </source>
</reference>